<evidence type="ECO:0000256" key="2">
    <source>
        <dbReference type="ARBA" id="ARBA00010358"/>
    </source>
</evidence>
<evidence type="ECO:0000313" key="16">
    <source>
        <dbReference type="Proteomes" id="UP000298264"/>
    </source>
</evidence>
<evidence type="ECO:0000256" key="5">
    <source>
        <dbReference type="ARBA" id="ARBA00022692"/>
    </source>
</evidence>
<evidence type="ECO:0000256" key="10">
    <source>
        <dbReference type="ARBA" id="ARBA00023186"/>
    </source>
</evidence>
<comment type="caution">
    <text evidence="15">The sequence shown here is derived from an EMBL/GenBank/DDBJ whole genome shotgun (WGS) entry which is preliminary data.</text>
</comment>
<evidence type="ECO:0000256" key="9">
    <source>
        <dbReference type="ARBA" id="ARBA00023136"/>
    </source>
</evidence>
<keyword evidence="8" id="KW-0443">Lipid metabolism</keyword>
<evidence type="ECO:0000256" key="1">
    <source>
        <dbReference type="ARBA" id="ARBA00004383"/>
    </source>
</evidence>
<dbReference type="GO" id="GO:0005886">
    <property type="term" value="C:plasma membrane"/>
    <property type="evidence" value="ECO:0007669"/>
    <property type="project" value="UniProtKB-SubCell"/>
</dbReference>
<keyword evidence="7 14" id="KW-1133">Transmembrane helix</keyword>
<dbReference type="RefSeq" id="WP_135765775.1">
    <property type="nucleotide sequence ID" value="NZ_RQHV01000062.1"/>
</dbReference>
<evidence type="ECO:0000256" key="14">
    <source>
        <dbReference type="SAM" id="Phobius"/>
    </source>
</evidence>
<comment type="similarity">
    <text evidence="2">Belongs to the lipase chaperone family.</text>
</comment>
<feature type="region of interest" description="Disordered" evidence="13">
    <location>
        <begin position="32"/>
        <end position="51"/>
    </location>
</feature>
<keyword evidence="16" id="KW-1185">Reference proteome</keyword>
<sequence>MDKKNIFIISGLALVLVISVFFLTKKLSTSKDSASYTESGGADGSSDPNLNPLGNSSQFWDEALSPFRDEERKSYLELIGDLQAGKINFVWEIWALRRKCDPSYKAEQCNATLLAYIDANYESPDKEKIKDLFESYFKYETAIHQLEIPASTSFEDKYEILKTKRKQVLGDEKEELIFGMEEAQVQFMEGSRNFIVSSKNMSAEDRVRKYQDLKKKTYGSYYESVVGREDKFDHYQTEIELREKEFAGLNAEEKEKKLATLETKYFGKERAAAMAKVRKEEADEKHRISDYEKQEKEFLSQNSGLSTSEKEKKLKELRVKILGEEEADAYARRAQLEKETDN</sequence>
<gene>
    <name evidence="15" type="ORF">EHS11_18190</name>
</gene>
<feature type="region of interest" description="Disordered" evidence="13">
    <location>
        <begin position="283"/>
        <end position="310"/>
    </location>
</feature>
<feature type="transmembrane region" description="Helical" evidence="14">
    <location>
        <begin position="6"/>
        <end position="24"/>
    </location>
</feature>
<organism evidence="15 16">
    <name type="scientific">Leptospira ilyithenensis</name>
    <dbReference type="NCBI Taxonomy" id="2484901"/>
    <lineage>
        <taxon>Bacteria</taxon>
        <taxon>Pseudomonadati</taxon>
        <taxon>Spirochaetota</taxon>
        <taxon>Spirochaetia</taxon>
        <taxon>Leptospirales</taxon>
        <taxon>Leptospiraceae</taxon>
        <taxon>Leptospira</taxon>
    </lineage>
</organism>
<evidence type="ECO:0000256" key="4">
    <source>
        <dbReference type="ARBA" id="ARBA00022519"/>
    </source>
</evidence>
<protein>
    <recommendedName>
        <fullName evidence="11">Lipase helper protein</fullName>
    </recommendedName>
    <alternativeName>
        <fullName evidence="12">Lipase modulator</fullName>
    </alternativeName>
</protein>
<name>A0A4R9LNK7_9LEPT</name>
<accession>A0A4R9LNK7</accession>
<keyword evidence="6" id="KW-0442">Lipid degradation</keyword>
<keyword evidence="5 14" id="KW-0812">Transmembrane</keyword>
<keyword evidence="10" id="KW-0143">Chaperone</keyword>
<dbReference type="InterPro" id="IPR004961">
    <property type="entry name" value="Lipase_chaperone"/>
</dbReference>
<evidence type="ECO:0000256" key="6">
    <source>
        <dbReference type="ARBA" id="ARBA00022963"/>
    </source>
</evidence>
<evidence type="ECO:0000256" key="7">
    <source>
        <dbReference type="ARBA" id="ARBA00022989"/>
    </source>
</evidence>
<evidence type="ECO:0000256" key="12">
    <source>
        <dbReference type="ARBA" id="ARBA00031542"/>
    </source>
</evidence>
<evidence type="ECO:0000256" key="3">
    <source>
        <dbReference type="ARBA" id="ARBA00022475"/>
    </source>
</evidence>
<evidence type="ECO:0000256" key="8">
    <source>
        <dbReference type="ARBA" id="ARBA00023098"/>
    </source>
</evidence>
<dbReference type="OrthoDB" id="343849at2"/>
<dbReference type="Proteomes" id="UP000298264">
    <property type="component" value="Unassembled WGS sequence"/>
</dbReference>
<evidence type="ECO:0000313" key="15">
    <source>
        <dbReference type="EMBL" id="TGN07052.1"/>
    </source>
</evidence>
<dbReference type="GO" id="GO:0006457">
    <property type="term" value="P:protein folding"/>
    <property type="evidence" value="ECO:0007669"/>
    <property type="project" value="InterPro"/>
</dbReference>
<reference evidence="15" key="1">
    <citation type="journal article" date="2019" name="PLoS Negl. Trop. Dis.">
        <title>Revisiting the worldwide diversity of Leptospira species in the environment.</title>
        <authorList>
            <person name="Vincent A.T."/>
            <person name="Schiettekatte O."/>
            <person name="Bourhy P."/>
            <person name="Veyrier F.J."/>
            <person name="Picardeau M."/>
        </authorList>
    </citation>
    <scope>NUCLEOTIDE SEQUENCE [LARGE SCALE GENOMIC DNA]</scope>
    <source>
        <strain evidence="15">201400974</strain>
    </source>
</reference>
<comment type="subcellular location">
    <subcellularLocation>
        <location evidence="1">Cell inner membrane</location>
        <topology evidence="1">Single-pass membrane protein</topology>
        <orientation evidence="1">Periplasmic side</orientation>
    </subcellularLocation>
</comment>
<keyword evidence="3" id="KW-1003">Cell membrane</keyword>
<keyword evidence="9 14" id="KW-0472">Membrane</keyword>
<dbReference type="EMBL" id="RQHV01000062">
    <property type="protein sequence ID" value="TGN07052.1"/>
    <property type="molecule type" value="Genomic_DNA"/>
</dbReference>
<dbReference type="AlphaFoldDB" id="A0A4R9LNK7"/>
<dbReference type="GO" id="GO:0016042">
    <property type="term" value="P:lipid catabolic process"/>
    <property type="evidence" value="ECO:0007669"/>
    <property type="project" value="UniProtKB-KW"/>
</dbReference>
<proteinExistence type="inferred from homology"/>
<dbReference type="SUPFAM" id="SSF158855">
    <property type="entry name" value="Lipase chaperone-like"/>
    <property type="match status" value="1"/>
</dbReference>
<evidence type="ECO:0000256" key="13">
    <source>
        <dbReference type="SAM" id="MobiDB-lite"/>
    </source>
</evidence>
<keyword evidence="4" id="KW-0997">Cell inner membrane</keyword>
<dbReference type="Pfam" id="PF03280">
    <property type="entry name" value="Lipase_chap"/>
    <property type="match status" value="1"/>
</dbReference>
<feature type="compositionally biased region" description="Basic and acidic residues" evidence="13">
    <location>
        <begin position="283"/>
        <end position="298"/>
    </location>
</feature>
<dbReference type="GO" id="GO:0051082">
    <property type="term" value="F:unfolded protein binding"/>
    <property type="evidence" value="ECO:0007669"/>
    <property type="project" value="InterPro"/>
</dbReference>
<evidence type="ECO:0000256" key="11">
    <source>
        <dbReference type="ARBA" id="ARBA00030948"/>
    </source>
</evidence>